<dbReference type="PANTHER" id="PTHR21340">
    <property type="entry name" value="DIADENOSINE 5,5-P1,P4-TETRAPHOSPHATE PYROPHOSPHOHYDROLASE MUTT"/>
    <property type="match status" value="1"/>
</dbReference>
<accession>A0A1D1VRV0</accession>
<dbReference type="GO" id="GO:0006754">
    <property type="term" value="P:ATP biosynthetic process"/>
    <property type="evidence" value="ECO:0007669"/>
    <property type="project" value="TreeGrafter"/>
</dbReference>
<dbReference type="OrthoDB" id="276276at2759"/>
<gene>
    <name evidence="3" type="primary">RvY_13416</name>
    <name evidence="3" type="synonym">RvY_13416.1</name>
    <name evidence="3" type="ORF">RvY_13416-1</name>
</gene>
<dbReference type="PANTHER" id="PTHR21340:SF0">
    <property type="entry name" value="BIS(5'-NUCLEOSYL)-TETRAPHOSPHATASE [ASYMMETRICAL]"/>
    <property type="match status" value="1"/>
</dbReference>
<name>A0A1D1VRV0_RAMVA</name>
<evidence type="ECO:0000313" key="3">
    <source>
        <dbReference type="EMBL" id="GAV02913.1"/>
    </source>
</evidence>
<feature type="domain" description="Nudix hydrolase" evidence="2">
    <location>
        <begin position="21"/>
        <end position="171"/>
    </location>
</feature>
<sequence>MSLSQKMNLRETLDASARAPAGNRACGLVVFRRSESGGISYLLLQEAYGEKHWTPPKGFIEDSAVEKAEAQAQTLKETGLEGKDLKVYDDFSFKMQYAIRGQVKKIWYGLAELVTGEKAKDNDKTKGNAKNIHVSGENHNAAWWLPLNDAIRVSGYVEADALLKKADKFIQDKTKAEEATSS</sequence>
<dbReference type="GO" id="GO:0006167">
    <property type="term" value="P:AMP biosynthetic process"/>
    <property type="evidence" value="ECO:0007669"/>
    <property type="project" value="TreeGrafter"/>
</dbReference>
<dbReference type="EMBL" id="BDGG01000009">
    <property type="protein sequence ID" value="GAV02913.1"/>
    <property type="molecule type" value="Genomic_DNA"/>
</dbReference>
<dbReference type="InterPro" id="IPR015797">
    <property type="entry name" value="NUDIX_hydrolase-like_dom_sf"/>
</dbReference>
<evidence type="ECO:0000256" key="1">
    <source>
        <dbReference type="ARBA" id="ARBA00022801"/>
    </source>
</evidence>
<dbReference type="AlphaFoldDB" id="A0A1D1VRV0"/>
<organism evidence="3 4">
    <name type="scientific">Ramazzottius varieornatus</name>
    <name type="common">Water bear</name>
    <name type="synonym">Tardigrade</name>
    <dbReference type="NCBI Taxonomy" id="947166"/>
    <lineage>
        <taxon>Eukaryota</taxon>
        <taxon>Metazoa</taxon>
        <taxon>Ecdysozoa</taxon>
        <taxon>Tardigrada</taxon>
        <taxon>Eutardigrada</taxon>
        <taxon>Parachela</taxon>
        <taxon>Hypsibioidea</taxon>
        <taxon>Ramazzottiidae</taxon>
        <taxon>Ramazzottius</taxon>
    </lineage>
</organism>
<dbReference type="Gene3D" id="3.90.79.10">
    <property type="entry name" value="Nucleoside Triphosphate Pyrophosphohydrolase"/>
    <property type="match status" value="1"/>
</dbReference>
<evidence type="ECO:0000259" key="2">
    <source>
        <dbReference type="PROSITE" id="PS51462"/>
    </source>
</evidence>
<dbReference type="InterPro" id="IPR051325">
    <property type="entry name" value="Nudix_hydrolase_domain"/>
</dbReference>
<reference evidence="3 4" key="1">
    <citation type="journal article" date="2016" name="Nat. Commun.">
        <title>Extremotolerant tardigrade genome and improved radiotolerance of human cultured cells by tardigrade-unique protein.</title>
        <authorList>
            <person name="Hashimoto T."/>
            <person name="Horikawa D.D."/>
            <person name="Saito Y."/>
            <person name="Kuwahara H."/>
            <person name="Kozuka-Hata H."/>
            <person name="Shin-I T."/>
            <person name="Minakuchi Y."/>
            <person name="Ohishi K."/>
            <person name="Motoyama A."/>
            <person name="Aizu T."/>
            <person name="Enomoto A."/>
            <person name="Kondo K."/>
            <person name="Tanaka S."/>
            <person name="Hara Y."/>
            <person name="Koshikawa S."/>
            <person name="Sagara H."/>
            <person name="Miura T."/>
            <person name="Yokobori S."/>
            <person name="Miyagawa K."/>
            <person name="Suzuki Y."/>
            <person name="Kubo T."/>
            <person name="Oyama M."/>
            <person name="Kohara Y."/>
            <person name="Fujiyama A."/>
            <person name="Arakawa K."/>
            <person name="Katayama T."/>
            <person name="Toyoda A."/>
            <person name="Kunieda T."/>
        </authorList>
    </citation>
    <scope>NUCLEOTIDE SEQUENCE [LARGE SCALE GENOMIC DNA]</scope>
    <source>
        <strain evidence="3 4">YOKOZUNA-1</strain>
    </source>
</reference>
<evidence type="ECO:0000313" key="4">
    <source>
        <dbReference type="Proteomes" id="UP000186922"/>
    </source>
</evidence>
<protein>
    <recommendedName>
        <fullName evidence="2">Nudix hydrolase domain-containing protein</fullName>
    </recommendedName>
</protein>
<comment type="caution">
    <text evidence="3">The sequence shown here is derived from an EMBL/GenBank/DDBJ whole genome shotgun (WGS) entry which is preliminary data.</text>
</comment>
<keyword evidence="1" id="KW-0378">Hydrolase</keyword>
<dbReference type="STRING" id="947166.A0A1D1VRV0"/>
<keyword evidence="4" id="KW-1185">Reference proteome</keyword>
<dbReference type="InterPro" id="IPR000086">
    <property type="entry name" value="NUDIX_hydrolase_dom"/>
</dbReference>
<dbReference type="GO" id="GO:0004081">
    <property type="term" value="F:bis(5'-nucleosyl)-tetraphosphatase (asymmetrical) activity"/>
    <property type="evidence" value="ECO:0007669"/>
    <property type="project" value="TreeGrafter"/>
</dbReference>
<dbReference type="Proteomes" id="UP000186922">
    <property type="component" value="Unassembled WGS sequence"/>
</dbReference>
<dbReference type="PROSITE" id="PS51462">
    <property type="entry name" value="NUDIX"/>
    <property type="match status" value="1"/>
</dbReference>
<proteinExistence type="predicted"/>
<dbReference type="SUPFAM" id="SSF55811">
    <property type="entry name" value="Nudix"/>
    <property type="match status" value="1"/>
</dbReference>